<accession>B6SZP0</accession>
<proteinExistence type="evidence at transcript level"/>
<evidence type="ECO:0000313" key="2">
    <source>
        <dbReference type="EMBL" id="ACG30323.1"/>
    </source>
</evidence>
<dbReference type="PANTHER" id="PTHR34538:SF4">
    <property type="entry name" value="EXPRESSED PROTEIN"/>
    <property type="match status" value="1"/>
</dbReference>
<evidence type="ECO:0000256" key="1">
    <source>
        <dbReference type="SAM" id="MobiDB-lite"/>
    </source>
</evidence>
<dbReference type="EMBL" id="EU958205">
    <property type="protein sequence ID" value="ACG30323.1"/>
    <property type="molecule type" value="mRNA"/>
</dbReference>
<feature type="region of interest" description="Disordered" evidence="1">
    <location>
        <begin position="1"/>
        <end position="30"/>
    </location>
</feature>
<reference evidence="2" key="1">
    <citation type="journal article" date="2009" name="Plant Mol. Biol.">
        <title>Insights into corn genes derived from large-scale cDNA sequencing.</title>
        <authorList>
            <person name="Alexandrov N.N."/>
            <person name="Brover V.V."/>
            <person name="Freidin S."/>
            <person name="Troukhan M.E."/>
            <person name="Tatarinova T.V."/>
            <person name="Zhang H."/>
            <person name="Swaller T.J."/>
            <person name="Lu Y.P."/>
            <person name="Bouck J."/>
            <person name="Flavell R.B."/>
            <person name="Feldmann K.A."/>
        </authorList>
    </citation>
    <scope>NUCLEOTIDE SEQUENCE</scope>
</reference>
<protein>
    <submittedName>
        <fullName evidence="2">Uncharacterized protein</fullName>
    </submittedName>
</protein>
<organism evidence="2">
    <name type="scientific">Zea mays</name>
    <name type="common">Maize</name>
    <dbReference type="NCBI Taxonomy" id="4577"/>
    <lineage>
        <taxon>Eukaryota</taxon>
        <taxon>Viridiplantae</taxon>
        <taxon>Streptophyta</taxon>
        <taxon>Embryophyta</taxon>
        <taxon>Tracheophyta</taxon>
        <taxon>Spermatophyta</taxon>
        <taxon>Magnoliopsida</taxon>
        <taxon>Liliopsida</taxon>
        <taxon>Poales</taxon>
        <taxon>Poaceae</taxon>
        <taxon>PACMAD clade</taxon>
        <taxon>Panicoideae</taxon>
        <taxon>Andropogonodae</taxon>
        <taxon>Andropogoneae</taxon>
        <taxon>Tripsacinae</taxon>
        <taxon>Zea</taxon>
    </lineage>
</organism>
<name>B6SZP0_MAIZE</name>
<dbReference type="PANTHER" id="PTHR34538">
    <property type="entry name" value="EXPRESSED PROTEIN"/>
    <property type="match status" value="1"/>
</dbReference>
<sequence>MAAASLLGSYTGDSGLGGRLVHARSGGRRPAAAMKRLLSRLRRSWRRRAARPRRTAVRFGYDLHSYYQNFDDSTASCAHHSCSSCSSAYVCYYTNCR</sequence>
<dbReference type="AlphaFoldDB" id="B6SZP0"/>